<dbReference type="EMBL" id="AUZM01000023">
    <property type="protein sequence ID" value="ERT07330.1"/>
    <property type="molecule type" value="Genomic_DNA"/>
</dbReference>
<sequence length="47" mass="5673">MVYWLLQSNLKYDRVTNAIRDDAGYLRTQQHELSGPQQWQRVHELKS</sequence>
<evidence type="ECO:0000313" key="1">
    <source>
        <dbReference type="EMBL" id="ERT07330.1"/>
    </source>
</evidence>
<dbReference type="Proteomes" id="UP000017127">
    <property type="component" value="Unassembled WGS sequence"/>
</dbReference>
<gene>
    <name evidence="1" type="ORF">M595_2701</name>
</gene>
<dbReference type="AlphaFoldDB" id="U7QJQ2"/>
<dbReference type="RefSeq" id="WP_023066503.1">
    <property type="nucleotide sequence ID" value="NZ_AUZM01000023.1"/>
</dbReference>
<name>U7QJQ2_9CYAN</name>
<protein>
    <submittedName>
        <fullName evidence="1">Uncharacterized protein</fullName>
    </submittedName>
</protein>
<keyword evidence="2" id="KW-1185">Reference proteome</keyword>
<proteinExistence type="predicted"/>
<reference evidence="1 2" key="1">
    <citation type="journal article" date="2013" name="Front. Microbiol.">
        <title>Comparative genomic analyses of the cyanobacterium, Lyngbya aestuarii BL J, a powerful hydrogen producer.</title>
        <authorList>
            <person name="Kothari A."/>
            <person name="Vaughn M."/>
            <person name="Garcia-Pichel F."/>
        </authorList>
    </citation>
    <scope>NUCLEOTIDE SEQUENCE [LARGE SCALE GENOMIC DNA]</scope>
    <source>
        <strain evidence="1 2">BL J</strain>
    </source>
</reference>
<comment type="caution">
    <text evidence="1">The sequence shown here is derived from an EMBL/GenBank/DDBJ whole genome shotgun (WGS) entry which is preliminary data.</text>
</comment>
<accession>U7QJQ2</accession>
<evidence type="ECO:0000313" key="2">
    <source>
        <dbReference type="Proteomes" id="UP000017127"/>
    </source>
</evidence>
<organism evidence="1 2">
    <name type="scientific">Lyngbya aestuarii BL J</name>
    <dbReference type="NCBI Taxonomy" id="1348334"/>
    <lineage>
        <taxon>Bacteria</taxon>
        <taxon>Bacillati</taxon>
        <taxon>Cyanobacteriota</taxon>
        <taxon>Cyanophyceae</taxon>
        <taxon>Oscillatoriophycideae</taxon>
        <taxon>Oscillatoriales</taxon>
        <taxon>Microcoleaceae</taxon>
        <taxon>Lyngbya</taxon>
    </lineage>
</organism>